<dbReference type="AlphaFoldDB" id="A0A1Q6F655"/>
<comment type="caution">
    <text evidence="6">The sequence shown here is derived from an EMBL/GenBank/DDBJ whole genome shotgun (WGS) entry which is preliminary data.</text>
</comment>
<dbReference type="CDD" id="cd02966">
    <property type="entry name" value="TlpA_like_family"/>
    <property type="match status" value="1"/>
</dbReference>
<reference evidence="6 7" key="1">
    <citation type="journal article" date="2016" name="Nat. Biotechnol.">
        <title>Measurement of bacterial replication rates in microbial communities.</title>
        <authorList>
            <person name="Brown C.T."/>
            <person name="Olm M.R."/>
            <person name="Thomas B.C."/>
            <person name="Banfield J.F."/>
        </authorList>
    </citation>
    <scope>NUCLEOTIDE SEQUENCE [LARGE SCALE GENOMIC DNA]</scope>
    <source>
        <strain evidence="6">CAG:67_53_122</strain>
    </source>
</reference>
<keyword evidence="2" id="KW-0201">Cytochrome c-type biogenesis</keyword>
<evidence type="ECO:0000256" key="3">
    <source>
        <dbReference type="ARBA" id="ARBA00023157"/>
    </source>
</evidence>
<evidence type="ECO:0000256" key="4">
    <source>
        <dbReference type="ARBA" id="ARBA00023284"/>
    </source>
</evidence>
<dbReference type="InterPro" id="IPR013766">
    <property type="entry name" value="Thioredoxin_domain"/>
</dbReference>
<dbReference type="Pfam" id="PF00578">
    <property type="entry name" value="AhpC-TSA"/>
    <property type="match status" value="1"/>
</dbReference>
<dbReference type="InterPro" id="IPR000866">
    <property type="entry name" value="AhpC/TSA"/>
</dbReference>
<dbReference type="PANTHER" id="PTHR42852">
    <property type="entry name" value="THIOL:DISULFIDE INTERCHANGE PROTEIN DSBE"/>
    <property type="match status" value="1"/>
</dbReference>
<evidence type="ECO:0000313" key="7">
    <source>
        <dbReference type="Proteomes" id="UP000187417"/>
    </source>
</evidence>
<evidence type="ECO:0000313" key="6">
    <source>
        <dbReference type="EMBL" id="OKY94365.1"/>
    </source>
</evidence>
<dbReference type="PANTHER" id="PTHR42852:SF6">
    <property type="entry name" value="THIOL:DISULFIDE INTERCHANGE PROTEIN DSBE"/>
    <property type="match status" value="1"/>
</dbReference>
<dbReference type="Pfam" id="PF14289">
    <property type="entry name" value="DUF4369"/>
    <property type="match status" value="1"/>
</dbReference>
<dbReference type="Gene3D" id="3.40.30.10">
    <property type="entry name" value="Glutaredoxin"/>
    <property type="match status" value="1"/>
</dbReference>
<name>A0A1Q6F655_9BACT</name>
<keyword evidence="3" id="KW-1015">Disulfide bond</keyword>
<evidence type="ECO:0000259" key="5">
    <source>
        <dbReference type="PROSITE" id="PS51352"/>
    </source>
</evidence>
<organism evidence="6 7">
    <name type="scientific">Alistipes putredinis</name>
    <dbReference type="NCBI Taxonomy" id="28117"/>
    <lineage>
        <taxon>Bacteria</taxon>
        <taxon>Pseudomonadati</taxon>
        <taxon>Bacteroidota</taxon>
        <taxon>Bacteroidia</taxon>
        <taxon>Bacteroidales</taxon>
        <taxon>Rikenellaceae</taxon>
        <taxon>Alistipes</taxon>
    </lineage>
</organism>
<proteinExistence type="predicted"/>
<dbReference type="GO" id="GO:0030313">
    <property type="term" value="C:cell envelope"/>
    <property type="evidence" value="ECO:0007669"/>
    <property type="project" value="UniProtKB-SubCell"/>
</dbReference>
<comment type="subcellular location">
    <subcellularLocation>
        <location evidence="1">Cell envelope</location>
    </subcellularLocation>
</comment>
<sequence length="349" mass="38212">MKKALIGLLAAGTLVGCGGNTYTITGKLDPGITDSVFLMQGNPENPTIASAAVAADGTFKIKGTIDQPDLAILTNRHRQGIGFIFLEPGKIDVKTADLGQFQVGGTRSNEIFQPINDSLGMLQGQFLVAMQENDMEKFDSLNQVANGIMRRALDNNSDNLVGVYFFGNLYNEMEPQEAREILNKFPEQMQKTQILTAIAKSIAAQENTEIGKPYLEIALPDSLGETVSVTPLIGPGKWVLIDFWATWCSPCRGELPYLKEAFKEFGPKGFNIYGVSLDNDAESWKEFLVKEEMTWPNVIAVTDGKSAPIVEEYGIRSIPTNFLISPEGKIVAKDLRGEGIKEKLAELVK</sequence>
<dbReference type="PROSITE" id="PS51257">
    <property type="entry name" value="PROKAR_LIPOPROTEIN"/>
    <property type="match status" value="1"/>
</dbReference>
<dbReference type="Proteomes" id="UP000187417">
    <property type="component" value="Unassembled WGS sequence"/>
</dbReference>
<dbReference type="GO" id="GO:0016209">
    <property type="term" value="F:antioxidant activity"/>
    <property type="evidence" value="ECO:0007669"/>
    <property type="project" value="InterPro"/>
</dbReference>
<evidence type="ECO:0000256" key="2">
    <source>
        <dbReference type="ARBA" id="ARBA00022748"/>
    </source>
</evidence>
<evidence type="ECO:0000256" key="1">
    <source>
        <dbReference type="ARBA" id="ARBA00004196"/>
    </source>
</evidence>
<dbReference type="InterPro" id="IPR036249">
    <property type="entry name" value="Thioredoxin-like_sf"/>
</dbReference>
<protein>
    <recommendedName>
        <fullName evidence="5">Thioredoxin domain-containing protein</fullName>
    </recommendedName>
</protein>
<dbReference type="GO" id="GO:0017004">
    <property type="term" value="P:cytochrome complex assembly"/>
    <property type="evidence" value="ECO:0007669"/>
    <property type="project" value="UniProtKB-KW"/>
</dbReference>
<dbReference type="GO" id="GO:0016491">
    <property type="term" value="F:oxidoreductase activity"/>
    <property type="evidence" value="ECO:0007669"/>
    <property type="project" value="InterPro"/>
</dbReference>
<accession>A0A1Q6F655</accession>
<dbReference type="PROSITE" id="PS51352">
    <property type="entry name" value="THIOREDOXIN_2"/>
    <property type="match status" value="1"/>
</dbReference>
<dbReference type="GeneID" id="73803111"/>
<dbReference type="InterPro" id="IPR025380">
    <property type="entry name" value="DUF4369"/>
</dbReference>
<gene>
    <name evidence="6" type="ORF">BHV66_05955</name>
</gene>
<keyword evidence="4" id="KW-0676">Redox-active center</keyword>
<dbReference type="SUPFAM" id="SSF52833">
    <property type="entry name" value="Thioredoxin-like"/>
    <property type="match status" value="1"/>
</dbReference>
<dbReference type="STRING" id="28117.BHV66_05955"/>
<dbReference type="RefSeq" id="WP_004328799.1">
    <property type="nucleotide sequence ID" value="NZ_BAAFKT010000011.1"/>
</dbReference>
<dbReference type="InterPro" id="IPR050553">
    <property type="entry name" value="Thioredoxin_ResA/DsbE_sf"/>
</dbReference>
<dbReference type="EMBL" id="MNQH01000028">
    <property type="protein sequence ID" value="OKY94365.1"/>
    <property type="molecule type" value="Genomic_DNA"/>
</dbReference>
<feature type="domain" description="Thioredoxin" evidence="5">
    <location>
        <begin position="208"/>
        <end position="349"/>
    </location>
</feature>